<sequence length="83" mass="8866">MEQLRRALRSARKITVSALVNSATVPEYRPGRPPGLPCSTQTAVLLSEGSKGHLATPFPIPGTCSRRAKWVKLVCGGATSKIH</sequence>
<accession>A0A5B7DMU5</accession>
<keyword evidence="2" id="KW-1185">Reference proteome</keyword>
<protein>
    <submittedName>
        <fullName evidence="1">Uncharacterized protein</fullName>
    </submittedName>
</protein>
<dbReference type="EMBL" id="VSRR010001096">
    <property type="protein sequence ID" value="MPC22515.1"/>
    <property type="molecule type" value="Genomic_DNA"/>
</dbReference>
<evidence type="ECO:0000313" key="1">
    <source>
        <dbReference type="EMBL" id="MPC22515.1"/>
    </source>
</evidence>
<proteinExistence type="predicted"/>
<dbReference type="AlphaFoldDB" id="A0A5B7DMU5"/>
<organism evidence="1 2">
    <name type="scientific">Portunus trituberculatus</name>
    <name type="common">Swimming crab</name>
    <name type="synonym">Neptunus trituberculatus</name>
    <dbReference type="NCBI Taxonomy" id="210409"/>
    <lineage>
        <taxon>Eukaryota</taxon>
        <taxon>Metazoa</taxon>
        <taxon>Ecdysozoa</taxon>
        <taxon>Arthropoda</taxon>
        <taxon>Crustacea</taxon>
        <taxon>Multicrustacea</taxon>
        <taxon>Malacostraca</taxon>
        <taxon>Eumalacostraca</taxon>
        <taxon>Eucarida</taxon>
        <taxon>Decapoda</taxon>
        <taxon>Pleocyemata</taxon>
        <taxon>Brachyura</taxon>
        <taxon>Eubrachyura</taxon>
        <taxon>Portunoidea</taxon>
        <taxon>Portunidae</taxon>
        <taxon>Portuninae</taxon>
        <taxon>Portunus</taxon>
    </lineage>
</organism>
<evidence type="ECO:0000313" key="2">
    <source>
        <dbReference type="Proteomes" id="UP000324222"/>
    </source>
</evidence>
<gene>
    <name evidence="1" type="ORF">E2C01_015532</name>
</gene>
<reference evidence="1 2" key="1">
    <citation type="submission" date="2019-05" db="EMBL/GenBank/DDBJ databases">
        <title>Another draft genome of Portunus trituberculatus and its Hox gene families provides insights of decapod evolution.</title>
        <authorList>
            <person name="Jeong J.-H."/>
            <person name="Song I."/>
            <person name="Kim S."/>
            <person name="Choi T."/>
            <person name="Kim D."/>
            <person name="Ryu S."/>
            <person name="Kim W."/>
        </authorList>
    </citation>
    <scope>NUCLEOTIDE SEQUENCE [LARGE SCALE GENOMIC DNA]</scope>
    <source>
        <tissue evidence="1">Muscle</tissue>
    </source>
</reference>
<dbReference type="Proteomes" id="UP000324222">
    <property type="component" value="Unassembled WGS sequence"/>
</dbReference>
<comment type="caution">
    <text evidence="1">The sequence shown here is derived from an EMBL/GenBank/DDBJ whole genome shotgun (WGS) entry which is preliminary data.</text>
</comment>
<name>A0A5B7DMU5_PORTR</name>